<evidence type="ECO:0008006" key="4">
    <source>
        <dbReference type="Google" id="ProtNLM"/>
    </source>
</evidence>
<gene>
    <name evidence="2" type="ORF">UT17_C0001G0024</name>
</gene>
<reference evidence="2 3" key="1">
    <citation type="journal article" date="2015" name="Nature">
        <title>rRNA introns, odd ribosomes, and small enigmatic genomes across a large radiation of phyla.</title>
        <authorList>
            <person name="Brown C.T."/>
            <person name="Hug L.A."/>
            <person name="Thomas B.C."/>
            <person name="Sharon I."/>
            <person name="Castelle C.J."/>
            <person name="Singh A."/>
            <person name="Wilkins M.J."/>
            <person name="Williams K.H."/>
            <person name="Banfield J.F."/>
        </authorList>
    </citation>
    <scope>NUCLEOTIDE SEQUENCE [LARGE SCALE GENOMIC DNA]</scope>
</reference>
<protein>
    <recommendedName>
        <fullName evidence="4">DUF304 domain-containing protein</fullName>
    </recommendedName>
</protein>
<dbReference type="Proteomes" id="UP000034774">
    <property type="component" value="Unassembled WGS sequence"/>
</dbReference>
<feature type="transmembrane region" description="Helical" evidence="1">
    <location>
        <begin position="26"/>
        <end position="49"/>
    </location>
</feature>
<sequence length="203" mass="23386">MQNSDSDFFGRQGDEKILYVVRPHPLATTAALIKIYIISLAIFFVLVVLGSQIRVVSSIFYVGGMVLALLIITIGTKIMMDYQKRDVAYITDRRLVRFEPTTLFATNSRTLTWDEVVKVKTYPPNMIWKQLAIGNVVVHARTPARPDDFGHGDVTADDILLNDVYYYRDLGNYIDKILFTYKQKPKEMDEIRPFIPKPRGERY</sequence>
<dbReference type="EMBL" id="LBVU01000001">
    <property type="protein sequence ID" value="KKQ92645.1"/>
    <property type="molecule type" value="Genomic_DNA"/>
</dbReference>
<keyword evidence="1" id="KW-0812">Transmembrane</keyword>
<proteinExistence type="predicted"/>
<name>A0A0G0LXA4_9BACT</name>
<keyword evidence="1" id="KW-1133">Transmembrane helix</keyword>
<dbReference type="AlphaFoldDB" id="A0A0G0LXA4"/>
<keyword evidence="1" id="KW-0472">Membrane</keyword>
<comment type="caution">
    <text evidence="2">The sequence shown here is derived from an EMBL/GenBank/DDBJ whole genome shotgun (WGS) entry which is preliminary data.</text>
</comment>
<evidence type="ECO:0000256" key="1">
    <source>
        <dbReference type="SAM" id="Phobius"/>
    </source>
</evidence>
<accession>A0A0G0LXA4</accession>
<evidence type="ECO:0000313" key="2">
    <source>
        <dbReference type="EMBL" id="KKQ92645.1"/>
    </source>
</evidence>
<organism evidence="2 3">
    <name type="scientific">Candidatus Woesebacteria bacterium GW2011_GWB1_39_10</name>
    <dbReference type="NCBI Taxonomy" id="1618572"/>
    <lineage>
        <taxon>Bacteria</taxon>
        <taxon>Candidatus Woeseibacteriota</taxon>
    </lineage>
</organism>
<evidence type="ECO:0000313" key="3">
    <source>
        <dbReference type="Proteomes" id="UP000034774"/>
    </source>
</evidence>
<feature type="transmembrane region" description="Helical" evidence="1">
    <location>
        <begin position="55"/>
        <end position="75"/>
    </location>
</feature>